<accession>D7UPI8</accession>
<keyword evidence="2" id="KW-0044">Antibiotic</keyword>
<evidence type="ECO:0000256" key="3">
    <source>
        <dbReference type="ARBA" id="ARBA00023048"/>
    </source>
</evidence>
<name>D7UPI8_LEUPS</name>
<evidence type="ECO:0000313" key="4">
    <source>
        <dbReference type="EMBL" id="BAJ10058.1"/>
    </source>
</evidence>
<dbReference type="GO" id="GO:0042742">
    <property type="term" value="P:defense response to bacterium"/>
    <property type="evidence" value="ECO:0007669"/>
    <property type="project" value="UniProtKB-KW"/>
</dbReference>
<keyword evidence="1" id="KW-0929">Antimicrobial</keyword>
<evidence type="ECO:0000256" key="2">
    <source>
        <dbReference type="ARBA" id="ARBA00023022"/>
    </source>
</evidence>
<reference evidence="4" key="1">
    <citation type="journal article" date="2010" name="J. Appl. Microbiol.">
        <title>Identification and characterization of novel multiple bacteriocins produced by Leuconostoc pseudomesenteroides QU 15.</title>
        <authorList>
            <person name="Sawa N."/>
            <person name="Okamura K."/>
            <person name="Zendo T."/>
            <person name="Himeno J."/>
            <person name="Himeno K."/>
            <person name="Sonomoto K."/>
        </authorList>
    </citation>
    <scope>NUCLEOTIDE SEQUENCE</scope>
</reference>
<organism evidence="4">
    <name type="scientific">Leuconostoc pseudomesenteroides</name>
    <dbReference type="NCBI Taxonomy" id="33968"/>
    <lineage>
        <taxon>Bacteria</taxon>
        <taxon>Bacillati</taxon>
        <taxon>Bacillota</taxon>
        <taxon>Bacilli</taxon>
        <taxon>Lactobacillales</taxon>
        <taxon>Lactobacillaceae</taxon>
        <taxon>Leuconostoc</taxon>
    </lineage>
</organism>
<dbReference type="GO" id="GO:0031640">
    <property type="term" value="P:killing of cells of another organism"/>
    <property type="evidence" value="ECO:0007669"/>
    <property type="project" value="UniProtKB-KW"/>
</dbReference>
<dbReference type="NCBIfam" id="TIGR01847">
    <property type="entry name" value="bacteriocin_sig"/>
    <property type="match status" value="1"/>
</dbReference>
<keyword evidence="3" id="KW-0078">Bacteriocin</keyword>
<proteinExistence type="predicted"/>
<dbReference type="AlphaFoldDB" id="D7UPI8"/>
<dbReference type="InterPro" id="IPR010133">
    <property type="entry name" value="Bacteriocin_signal_seq"/>
</dbReference>
<evidence type="ECO:0000256" key="1">
    <source>
        <dbReference type="ARBA" id="ARBA00022529"/>
    </source>
</evidence>
<gene>
    <name evidence="4" type="primary">LccQ</name>
</gene>
<dbReference type="EMBL" id="AB499611">
    <property type="protein sequence ID" value="BAJ10058.1"/>
    <property type="molecule type" value="Genomic_DNA"/>
</dbReference>
<protein>
    <submittedName>
        <fullName evidence="4">Leucocin Q</fullName>
    </submittedName>
</protein>
<sequence>MKNQLMSFEVISEKELSTVQGGKGLGKLIGIDWLLGQAKDAVKQYKKDYKRWH</sequence>